<keyword evidence="2" id="KW-1185">Reference proteome</keyword>
<sequence length="98" mass="11478">MELPIAAGLLRSVHLKLEPNDSQAQAHLNELKNRSPTQVPQEDTHIQACSMYKQKEPGSLHYCYHHTIASEDQMMITPHSWRRRRRKGKHTIYSERFS</sequence>
<protein>
    <submittedName>
        <fullName evidence="1">Uncharacterized protein</fullName>
    </submittedName>
</protein>
<dbReference type="EnsemblPlants" id="KQL17246">
    <property type="protein sequence ID" value="KQL17246"/>
    <property type="gene ID" value="SETIT_023771mg"/>
</dbReference>
<evidence type="ECO:0000313" key="1">
    <source>
        <dbReference type="EnsemblPlants" id="KQL17246"/>
    </source>
</evidence>
<accession>K3ZB50</accession>
<dbReference type="AlphaFoldDB" id="K3ZB50"/>
<name>K3ZB50_SETIT</name>
<dbReference type="HOGENOM" id="CLU_2337571_0_0_1"/>
<reference evidence="2" key="1">
    <citation type="journal article" date="2012" name="Nat. Biotechnol.">
        <title>Reference genome sequence of the model plant Setaria.</title>
        <authorList>
            <person name="Bennetzen J.L."/>
            <person name="Schmutz J."/>
            <person name="Wang H."/>
            <person name="Percifield R."/>
            <person name="Hawkins J."/>
            <person name="Pontaroli A.C."/>
            <person name="Estep M."/>
            <person name="Feng L."/>
            <person name="Vaughn J.N."/>
            <person name="Grimwood J."/>
            <person name="Jenkins J."/>
            <person name="Barry K."/>
            <person name="Lindquist E."/>
            <person name="Hellsten U."/>
            <person name="Deshpande S."/>
            <person name="Wang X."/>
            <person name="Wu X."/>
            <person name="Mitros T."/>
            <person name="Triplett J."/>
            <person name="Yang X."/>
            <person name="Ye C.Y."/>
            <person name="Mauro-Herrera M."/>
            <person name="Wang L."/>
            <person name="Li P."/>
            <person name="Sharma M."/>
            <person name="Sharma R."/>
            <person name="Ronald P.C."/>
            <person name="Panaud O."/>
            <person name="Kellogg E.A."/>
            <person name="Brutnell T.P."/>
            <person name="Doust A.N."/>
            <person name="Tuskan G.A."/>
            <person name="Rokhsar D."/>
            <person name="Devos K.M."/>
        </authorList>
    </citation>
    <scope>NUCLEOTIDE SEQUENCE [LARGE SCALE GENOMIC DNA]</scope>
    <source>
        <strain evidence="2">cv. Yugu1</strain>
    </source>
</reference>
<dbReference type="Gramene" id="KQL17246">
    <property type="protein sequence ID" value="KQL17246"/>
    <property type="gene ID" value="SETIT_023771mg"/>
</dbReference>
<dbReference type="InParanoid" id="K3ZB50"/>
<organism evidence="1 2">
    <name type="scientific">Setaria italica</name>
    <name type="common">Foxtail millet</name>
    <name type="synonym">Panicum italicum</name>
    <dbReference type="NCBI Taxonomy" id="4555"/>
    <lineage>
        <taxon>Eukaryota</taxon>
        <taxon>Viridiplantae</taxon>
        <taxon>Streptophyta</taxon>
        <taxon>Embryophyta</taxon>
        <taxon>Tracheophyta</taxon>
        <taxon>Spermatophyta</taxon>
        <taxon>Magnoliopsida</taxon>
        <taxon>Liliopsida</taxon>
        <taxon>Poales</taxon>
        <taxon>Poaceae</taxon>
        <taxon>PACMAD clade</taxon>
        <taxon>Panicoideae</taxon>
        <taxon>Panicodae</taxon>
        <taxon>Paniceae</taxon>
        <taxon>Cenchrinae</taxon>
        <taxon>Setaria</taxon>
    </lineage>
</organism>
<dbReference type="EMBL" id="AGNK02002129">
    <property type="status" value="NOT_ANNOTATED_CDS"/>
    <property type="molecule type" value="Genomic_DNA"/>
</dbReference>
<reference evidence="1" key="2">
    <citation type="submission" date="2018-08" db="UniProtKB">
        <authorList>
            <consortium name="EnsemblPlants"/>
        </authorList>
    </citation>
    <scope>IDENTIFICATION</scope>
    <source>
        <strain evidence="1">Yugu1</strain>
    </source>
</reference>
<evidence type="ECO:0000313" key="2">
    <source>
        <dbReference type="Proteomes" id="UP000004995"/>
    </source>
</evidence>
<dbReference type="Proteomes" id="UP000004995">
    <property type="component" value="Unassembled WGS sequence"/>
</dbReference>
<proteinExistence type="predicted"/>